<dbReference type="RefSeq" id="WP_157308798.1">
    <property type="nucleotide sequence ID" value="NZ_WRXN01000013.1"/>
</dbReference>
<protein>
    <submittedName>
        <fullName evidence="1">Uncharacterized protein</fullName>
    </submittedName>
</protein>
<organism evidence="1 2">
    <name type="scientific">Chitinophaga tropicalis</name>
    <dbReference type="NCBI Taxonomy" id="2683588"/>
    <lineage>
        <taxon>Bacteria</taxon>
        <taxon>Pseudomonadati</taxon>
        <taxon>Bacteroidota</taxon>
        <taxon>Chitinophagia</taxon>
        <taxon>Chitinophagales</taxon>
        <taxon>Chitinophagaceae</taxon>
        <taxon>Chitinophaga</taxon>
    </lineage>
</organism>
<evidence type="ECO:0000313" key="1">
    <source>
        <dbReference type="EMBL" id="MVT11371.1"/>
    </source>
</evidence>
<dbReference type="Proteomes" id="UP000461730">
    <property type="component" value="Unassembled WGS sequence"/>
</dbReference>
<evidence type="ECO:0000313" key="2">
    <source>
        <dbReference type="Proteomes" id="UP000461730"/>
    </source>
</evidence>
<name>A0A7K1UAG6_9BACT</name>
<proteinExistence type="predicted"/>
<accession>A0A7K1UAG6</accession>
<sequence>MWTKEDELSKLASLEALQFPSLPVQEIPSAPTAWPNWPKEAQPTITDQAAAERLGMNIERFKEIQCYTLELRKKYPHMKPTRIQRKVTEHFKIKLT</sequence>
<dbReference type="AlphaFoldDB" id="A0A7K1UAG6"/>
<reference evidence="1 2" key="1">
    <citation type="submission" date="2019-12" db="EMBL/GenBank/DDBJ databases">
        <title>Chitinophaga sp. strain ysch24 (GDMCC 1.1355), whole genome shotgun sequence.</title>
        <authorList>
            <person name="Zhang X."/>
        </authorList>
    </citation>
    <scope>NUCLEOTIDE SEQUENCE [LARGE SCALE GENOMIC DNA]</scope>
    <source>
        <strain evidence="2">ysch24</strain>
    </source>
</reference>
<comment type="caution">
    <text evidence="1">The sequence shown here is derived from an EMBL/GenBank/DDBJ whole genome shotgun (WGS) entry which is preliminary data.</text>
</comment>
<dbReference type="EMBL" id="WRXN01000013">
    <property type="protein sequence ID" value="MVT11371.1"/>
    <property type="molecule type" value="Genomic_DNA"/>
</dbReference>
<keyword evidence="2" id="KW-1185">Reference proteome</keyword>
<gene>
    <name evidence="1" type="ORF">GO493_24105</name>
</gene>